<feature type="active site" description="Proton acceptor" evidence="3">
    <location>
        <position position="118"/>
    </location>
</feature>
<evidence type="ECO:0000313" key="8">
    <source>
        <dbReference type="Proteomes" id="UP000236333"/>
    </source>
</evidence>
<keyword evidence="4" id="KW-0067">ATP-binding</keyword>
<feature type="compositionally biased region" description="Gly residues" evidence="6">
    <location>
        <begin position="436"/>
        <end position="446"/>
    </location>
</feature>
<feature type="region of interest" description="Disordered" evidence="6">
    <location>
        <begin position="265"/>
        <end position="297"/>
    </location>
</feature>
<evidence type="ECO:0000256" key="5">
    <source>
        <dbReference type="RuleBase" id="RU003833"/>
    </source>
</evidence>
<dbReference type="Gene3D" id="3.30.420.150">
    <property type="entry name" value="Exopolyphosphatase. Domain 2"/>
    <property type="match status" value="1"/>
</dbReference>
<dbReference type="OrthoDB" id="6372431at2759"/>
<dbReference type="GO" id="GO:0016020">
    <property type="term" value="C:membrane"/>
    <property type="evidence" value="ECO:0007669"/>
    <property type="project" value="TreeGrafter"/>
</dbReference>
<keyword evidence="8" id="KW-1185">Reference proteome</keyword>
<dbReference type="AlphaFoldDB" id="A0A2J7ZH61"/>
<comment type="caution">
    <text evidence="7">The sequence shown here is derived from an EMBL/GenBank/DDBJ whole genome shotgun (WGS) entry which is preliminary data.</text>
</comment>
<feature type="compositionally biased region" description="Low complexity" evidence="6">
    <location>
        <begin position="269"/>
        <end position="288"/>
    </location>
</feature>
<dbReference type="InterPro" id="IPR000407">
    <property type="entry name" value="GDA1_CD39_NTPase"/>
</dbReference>
<dbReference type="GO" id="GO:0009134">
    <property type="term" value="P:nucleoside diphosphate catabolic process"/>
    <property type="evidence" value="ECO:0007669"/>
    <property type="project" value="TreeGrafter"/>
</dbReference>
<name>A0A2J7ZH61_9CHLO</name>
<dbReference type="GO" id="GO:0017110">
    <property type="term" value="F:nucleoside diphosphate phosphatase activity"/>
    <property type="evidence" value="ECO:0007669"/>
    <property type="project" value="TreeGrafter"/>
</dbReference>
<dbReference type="Pfam" id="PF01150">
    <property type="entry name" value="GDA1_CD39"/>
    <property type="match status" value="1"/>
</dbReference>
<dbReference type="PANTHER" id="PTHR11782">
    <property type="entry name" value="ADENOSINE/GUANOSINE DIPHOSPHATASE"/>
    <property type="match status" value="1"/>
</dbReference>
<evidence type="ECO:0000256" key="6">
    <source>
        <dbReference type="SAM" id="MobiDB-lite"/>
    </source>
</evidence>
<keyword evidence="4" id="KW-0547">Nucleotide-binding</keyword>
<feature type="region of interest" description="Disordered" evidence="6">
    <location>
        <begin position="436"/>
        <end position="468"/>
    </location>
</feature>
<comment type="similarity">
    <text evidence="1 5">Belongs to the GDA1/CD39 NTPase family.</text>
</comment>
<evidence type="ECO:0000256" key="4">
    <source>
        <dbReference type="PIRSR" id="PIRSR600407-2"/>
    </source>
</evidence>
<feature type="binding site" evidence="4">
    <location>
        <begin position="162"/>
        <end position="166"/>
    </location>
    <ligand>
        <name>ATP</name>
        <dbReference type="ChEBI" id="CHEBI:30616"/>
    </ligand>
</feature>
<keyword evidence="2 5" id="KW-0378">Hydrolase</keyword>
<dbReference type="Proteomes" id="UP000236333">
    <property type="component" value="Unassembled WGS sequence"/>
</dbReference>
<feature type="non-terminal residue" evidence="7">
    <location>
        <position position="468"/>
    </location>
</feature>
<evidence type="ECO:0000256" key="3">
    <source>
        <dbReference type="PIRSR" id="PIRSR600407-1"/>
    </source>
</evidence>
<evidence type="ECO:0000256" key="2">
    <source>
        <dbReference type="ARBA" id="ARBA00022801"/>
    </source>
</evidence>
<dbReference type="Gene3D" id="3.30.420.40">
    <property type="match status" value="1"/>
</dbReference>
<feature type="non-terminal residue" evidence="7">
    <location>
        <position position="1"/>
    </location>
</feature>
<accession>A0A2J7ZH61</accession>
<feature type="compositionally biased region" description="Acidic residues" evidence="6">
    <location>
        <begin position="458"/>
        <end position="468"/>
    </location>
</feature>
<protein>
    <submittedName>
        <fullName evidence="7">Golgi apyrase</fullName>
    </submittedName>
</protein>
<reference evidence="7 8" key="1">
    <citation type="journal article" date="2017" name="Mol. Biol. Evol.">
        <title>The 4-celled Tetrabaena socialis nuclear genome reveals the essential components for genetic control of cell number at the origin of multicellularity in the volvocine lineage.</title>
        <authorList>
            <person name="Featherston J."/>
            <person name="Arakaki Y."/>
            <person name="Hanschen E.R."/>
            <person name="Ferris P.J."/>
            <person name="Michod R.E."/>
            <person name="Olson B.J.S.C."/>
            <person name="Nozaki H."/>
            <person name="Durand P.M."/>
        </authorList>
    </citation>
    <scope>NUCLEOTIDE SEQUENCE [LARGE SCALE GENOMIC DNA]</scope>
    <source>
        <strain evidence="7 8">NIES-571</strain>
    </source>
</reference>
<proteinExistence type="inferred from homology"/>
<organism evidence="7 8">
    <name type="scientific">Tetrabaena socialis</name>
    <dbReference type="NCBI Taxonomy" id="47790"/>
    <lineage>
        <taxon>Eukaryota</taxon>
        <taxon>Viridiplantae</taxon>
        <taxon>Chlorophyta</taxon>
        <taxon>core chlorophytes</taxon>
        <taxon>Chlorophyceae</taxon>
        <taxon>CS clade</taxon>
        <taxon>Chlamydomonadales</taxon>
        <taxon>Tetrabaenaceae</taxon>
        <taxon>Tetrabaena</taxon>
    </lineage>
</organism>
<dbReference type="PANTHER" id="PTHR11782:SF3">
    <property type="entry name" value="APYRASE 6-RELATED"/>
    <property type="match status" value="1"/>
</dbReference>
<evidence type="ECO:0000256" key="1">
    <source>
        <dbReference type="ARBA" id="ARBA00009283"/>
    </source>
</evidence>
<gene>
    <name evidence="7" type="ORF">TSOC_014604</name>
</gene>
<sequence>GSSGTRVRVFRYRPARWPSYVALALPEPSHSIEPGLSTYATQPQQAADSLGPLLQFAAQHVPAQHWAVTPVRLLATAGLRLLSDAQQEALLEACRGTLAASAFLFEPAWVEVIGGHMEGLYGWAAINYITGALQEAAGHAHFSRKDVLDPSLLFTGLLEMGGASMQVTFLPTAAERLSDKHGSELHLPGVPNRLYAHSYLGLGMDAAQARAAELVLRRRPRTGNVADPCLPIGEDGRYGNASFAQCLAAIHEVLPELNCSAPLAPSPPAQATATAASNPTSHGAESSSGSGGGLHGRSVLAPGGGAEGCMLQGSHMPALTGRFMAVENFAWTARALGLPASATLRELREGGGRYCARHWSSLHAEFSGHIPDQFLVRYCFGAAYILALLHSGLGMGLDDARLTWTNSITDPHSGAEVGLNWVLGAAVVEAMNGGAGAARGRGGAAGATGSARFWTRDDEGDEGEGGRA</sequence>
<evidence type="ECO:0000313" key="7">
    <source>
        <dbReference type="EMBL" id="PNG99613.1"/>
    </source>
</evidence>
<dbReference type="EMBL" id="PGGS01002480">
    <property type="protein sequence ID" value="PNG99613.1"/>
    <property type="molecule type" value="Genomic_DNA"/>
</dbReference>
<dbReference type="PROSITE" id="PS01238">
    <property type="entry name" value="GDA1_CD39_NTPASE"/>
    <property type="match status" value="1"/>
</dbReference>
<dbReference type="GO" id="GO:0005524">
    <property type="term" value="F:ATP binding"/>
    <property type="evidence" value="ECO:0007669"/>
    <property type="project" value="UniProtKB-KW"/>
</dbReference>